<accession>A0A6G1K1I4</accession>
<dbReference type="OrthoDB" id="3790454at2759"/>
<evidence type="ECO:0000313" key="3">
    <source>
        <dbReference type="Proteomes" id="UP000799428"/>
    </source>
</evidence>
<organism evidence="2 3">
    <name type="scientific">Pleomassaria siparia CBS 279.74</name>
    <dbReference type="NCBI Taxonomy" id="1314801"/>
    <lineage>
        <taxon>Eukaryota</taxon>
        <taxon>Fungi</taxon>
        <taxon>Dikarya</taxon>
        <taxon>Ascomycota</taxon>
        <taxon>Pezizomycotina</taxon>
        <taxon>Dothideomycetes</taxon>
        <taxon>Pleosporomycetidae</taxon>
        <taxon>Pleosporales</taxon>
        <taxon>Pleomassariaceae</taxon>
        <taxon>Pleomassaria</taxon>
    </lineage>
</organism>
<feature type="compositionally biased region" description="Polar residues" evidence="1">
    <location>
        <begin position="1"/>
        <end position="37"/>
    </location>
</feature>
<gene>
    <name evidence="2" type="ORF">K504DRAFT_536537</name>
</gene>
<evidence type="ECO:0000256" key="1">
    <source>
        <dbReference type="SAM" id="MobiDB-lite"/>
    </source>
</evidence>
<sequence>MASMRSRASTATRNMRATSIASTYSVDSRSRTETPGPSDSAKKDVSSNLPPHYLLRPTYPNPFDGGIECSLDDLLSFAKYLPEAGKLMRMLLQGGEAAKSAKWKEMLEEILALELPRGTSENGGNGEDVDMIGVEEVRQEEKRGKQTESQGQKPGRVLLIYILLLFIRTLLPRQITENRAYLVRVYTEKRNTASRLILRYDMLLHWKKPANHYLVVASPEPTSTLNPLPVAPPPVVRSRYPPTRHFMPNILPTLIAAPVGGFQTKAIGERMRHHITELDTYLLLREEQIEGWANVRLMMTLSTVISLWSWLRVSNEKLEAMEVHGWEELGGIAEENMWFLQEVKEEAKHAARAD</sequence>
<dbReference type="AlphaFoldDB" id="A0A6G1K1I4"/>
<feature type="region of interest" description="Disordered" evidence="1">
    <location>
        <begin position="1"/>
        <end position="52"/>
    </location>
</feature>
<dbReference type="Proteomes" id="UP000799428">
    <property type="component" value="Unassembled WGS sequence"/>
</dbReference>
<protein>
    <submittedName>
        <fullName evidence="2">Uncharacterized protein</fullName>
    </submittedName>
</protein>
<evidence type="ECO:0000313" key="2">
    <source>
        <dbReference type="EMBL" id="KAF2706311.1"/>
    </source>
</evidence>
<reference evidence="2" key="1">
    <citation type="journal article" date="2020" name="Stud. Mycol.">
        <title>101 Dothideomycetes genomes: a test case for predicting lifestyles and emergence of pathogens.</title>
        <authorList>
            <person name="Haridas S."/>
            <person name="Albert R."/>
            <person name="Binder M."/>
            <person name="Bloem J."/>
            <person name="Labutti K."/>
            <person name="Salamov A."/>
            <person name="Andreopoulos B."/>
            <person name="Baker S."/>
            <person name="Barry K."/>
            <person name="Bills G."/>
            <person name="Bluhm B."/>
            <person name="Cannon C."/>
            <person name="Castanera R."/>
            <person name="Culley D."/>
            <person name="Daum C."/>
            <person name="Ezra D."/>
            <person name="Gonzalez J."/>
            <person name="Henrissat B."/>
            <person name="Kuo A."/>
            <person name="Liang C."/>
            <person name="Lipzen A."/>
            <person name="Lutzoni F."/>
            <person name="Magnuson J."/>
            <person name="Mondo S."/>
            <person name="Nolan M."/>
            <person name="Ohm R."/>
            <person name="Pangilinan J."/>
            <person name="Park H.-J."/>
            <person name="Ramirez L."/>
            <person name="Alfaro M."/>
            <person name="Sun H."/>
            <person name="Tritt A."/>
            <person name="Yoshinaga Y."/>
            <person name="Zwiers L.-H."/>
            <person name="Turgeon B."/>
            <person name="Goodwin S."/>
            <person name="Spatafora J."/>
            <person name="Crous P."/>
            <person name="Grigoriev I."/>
        </authorList>
    </citation>
    <scope>NUCLEOTIDE SEQUENCE</scope>
    <source>
        <strain evidence="2">CBS 279.74</strain>
    </source>
</reference>
<proteinExistence type="predicted"/>
<name>A0A6G1K1I4_9PLEO</name>
<dbReference type="EMBL" id="MU005776">
    <property type="protein sequence ID" value="KAF2706311.1"/>
    <property type="molecule type" value="Genomic_DNA"/>
</dbReference>
<keyword evidence="3" id="KW-1185">Reference proteome</keyword>